<organism evidence="1 2">
    <name type="scientific">Trichinella murrelli</name>
    <dbReference type="NCBI Taxonomy" id="144512"/>
    <lineage>
        <taxon>Eukaryota</taxon>
        <taxon>Metazoa</taxon>
        <taxon>Ecdysozoa</taxon>
        <taxon>Nematoda</taxon>
        <taxon>Enoplea</taxon>
        <taxon>Dorylaimia</taxon>
        <taxon>Trichinellida</taxon>
        <taxon>Trichinellidae</taxon>
        <taxon>Trichinella</taxon>
    </lineage>
</organism>
<reference evidence="1 2" key="1">
    <citation type="submission" date="2015-01" db="EMBL/GenBank/DDBJ databases">
        <title>Evolution of Trichinella species and genotypes.</title>
        <authorList>
            <person name="Korhonen P.K."/>
            <person name="Edoardo P."/>
            <person name="Giuseppe L.R."/>
            <person name="Gasser R.B."/>
        </authorList>
    </citation>
    <scope>NUCLEOTIDE SEQUENCE [LARGE SCALE GENOMIC DNA]</scope>
    <source>
        <strain evidence="1">ISS417</strain>
    </source>
</reference>
<dbReference type="AlphaFoldDB" id="A0A0V0T8L2"/>
<protein>
    <submittedName>
        <fullName evidence="1">Uncharacterized protein</fullName>
    </submittedName>
</protein>
<gene>
    <name evidence="1" type="ORF">T05_13425</name>
</gene>
<accession>A0A0V0T8L2</accession>
<comment type="caution">
    <text evidence="1">The sequence shown here is derived from an EMBL/GenBank/DDBJ whole genome shotgun (WGS) entry which is preliminary data.</text>
</comment>
<name>A0A0V0T8L2_9BILA</name>
<keyword evidence="2" id="KW-1185">Reference proteome</keyword>
<evidence type="ECO:0000313" key="2">
    <source>
        <dbReference type="Proteomes" id="UP000055048"/>
    </source>
</evidence>
<evidence type="ECO:0000313" key="1">
    <source>
        <dbReference type="EMBL" id="KRX35248.1"/>
    </source>
</evidence>
<sequence>MTVIWVKASIIVKGEVKNVKHRGIRRNSTLTTSRVRERVFRSKEPAKFSTKIPEAMPWA</sequence>
<dbReference type="Proteomes" id="UP000055048">
    <property type="component" value="Unassembled WGS sequence"/>
</dbReference>
<dbReference type="EMBL" id="JYDJ01000459">
    <property type="protein sequence ID" value="KRX35248.1"/>
    <property type="molecule type" value="Genomic_DNA"/>
</dbReference>
<proteinExistence type="predicted"/>